<evidence type="ECO:0000313" key="2">
    <source>
        <dbReference type="EMBL" id="CDW80120.1"/>
    </source>
</evidence>
<dbReference type="AlphaFoldDB" id="A0A078ACZ4"/>
<proteinExistence type="predicted"/>
<feature type="compositionally biased region" description="Basic and acidic residues" evidence="1">
    <location>
        <begin position="235"/>
        <end position="244"/>
    </location>
</feature>
<dbReference type="Proteomes" id="UP000039865">
    <property type="component" value="Unassembled WGS sequence"/>
</dbReference>
<feature type="compositionally biased region" description="Basic and acidic residues" evidence="1">
    <location>
        <begin position="1"/>
        <end position="11"/>
    </location>
</feature>
<feature type="compositionally biased region" description="Low complexity" evidence="1">
    <location>
        <begin position="15"/>
        <end position="24"/>
    </location>
</feature>
<feature type="region of interest" description="Disordered" evidence="1">
    <location>
        <begin position="235"/>
        <end position="257"/>
    </location>
</feature>
<evidence type="ECO:0000313" key="3">
    <source>
        <dbReference type="Proteomes" id="UP000039865"/>
    </source>
</evidence>
<accession>A0A078ACZ4</accession>
<reference evidence="2 3" key="1">
    <citation type="submission" date="2014-06" db="EMBL/GenBank/DDBJ databases">
        <authorList>
            <person name="Swart Estienne"/>
        </authorList>
    </citation>
    <scope>NUCLEOTIDE SEQUENCE [LARGE SCALE GENOMIC DNA]</scope>
    <source>
        <strain evidence="2 3">130c</strain>
    </source>
</reference>
<keyword evidence="3" id="KW-1185">Reference proteome</keyword>
<organism evidence="2 3">
    <name type="scientific">Stylonychia lemnae</name>
    <name type="common">Ciliate</name>
    <dbReference type="NCBI Taxonomy" id="5949"/>
    <lineage>
        <taxon>Eukaryota</taxon>
        <taxon>Sar</taxon>
        <taxon>Alveolata</taxon>
        <taxon>Ciliophora</taxon>
        <taxon>Intramacronucleata</taxon>
        <taxon>Spirotrichea</taxon>
        <taxon>Stichotrichia</taxon>
        <taxon>Sporadotrichida</taxon>
        <taxon>Oxytrichidae</taxon>
        <taxon>Stylonychinae</taxon>
        <taxon>Stylonychia</taxon>
    </lineage>
</organism>
<name>A0A078ACZ4_STYLE</name>
<dbReference type="EMBL" id="CCKQ01008656">
    <property type="protein sequence ID" value="CDW80120.1"/>
    <property type="molecule type" value="Genomic_DNA"/>
</dbReference>
<evidence type="ECO:0000256" key="1">
    <source>
        <dbReference type="SAM" id="MobiDB-lite"/>
    </source>
</evidence>
<sequence length="375" mass="44890">MDKNFIEELKKQKQKNSGKNGNGEQKSDKQKIYVKKISQKQIEVEKNDLKKEINQKDQAIKLKADRQQKFDQPDEEEKRIPAQIKQMEDEYQIENSENMSNQIKELQQAFNHQENDYPNKSLIYNYNFDSLYQQERKTEPCLQCQNNLKQVQVIQEEIQRISLQEIENAKLINQKDQLNLELKKQLDDLLLRLRKMEEIKIEDQIIPSISLCEDKKSQYRQDHKQKQQQIMKIERIGRQQKDQQENNQSDIDLESQKSDWTYEKPKVNPKLDLVNEKYGRLDIYKKTPQDQFVTDDYETRNLSTRLAKIISAENKQLSRYICRNKKQVQIVRDCLKEFKNKNQESGKLIKKENKQVSIVDGQYRGYLTIFTFSNK</sequence>
<protein>
    <submittedName>
        <fullName evidence="2">Uncharacterized protein</fullName>
    </submittedName>
</protein>
<feature type="region of interest" description="Disordered" evidence="1">
    <location>
        <begin position="1"/>
        <end position="32"/>
    </location>
</feature>
<dbReference type="InParanoid" id="A0A078ACZ4"/>
<gene>
    <name evidence="2" type="primary">Contig6128.g6552</name>
    <name evidence="2" type="ORF">STYLEM_9116</name>
</gene>